<feature type="region of interest" description="Disordered" evidence="1">
    <location>
        <begin position="270"/>
        <end position="292"/>
    </location>
</feature>
<sequence length="292" mass="31570">MLLTTPAPGPSATRVARISHRALAHLLFFLVKGALRPPEAATAVACLSACGVGAGAVSGRHFRSAANSQTVALLKGCHIVCAMANYDAYEEEFGQENPSSLEESLVEALDSNVQLSINKAVAKALGPLTSHLKGFARQQGWLPSIAAPVENPSQPAKPSKAKAKTKKWPHSEAFERLSATVLEEHGYSNSRAQEATSDNSEWAGSDSSQEVSDSDWEDKPGPSKRKRSDHGSSHQAPLKLLTFDPTEIVHPRSTNWMPLPEVASYVQSHLRQRTLRREDPPLSDRVGTIVEE</sequence>
<gene>
    <name evidence="2" type="ORF">NDU88_007808</name>
</gene>
<feature type="compositionally biased region" description="Polar residues" evidence="1">
    <location>
        <begin position="187"/>
        <end position="211"/>
    </location>
</feature>
<comment type="caution">
    <text evidence="2">The sequence shown here is derived from an EMBL/GenBank/DDBJ whole genome shotgun (WGS) entry which is preliminary data.</text>
</comment>
<dbReference type="AlphaFoldDB" id="A0AAV7STZ9"/>
<evidence type="ECO:0000256" key="1">
    <source>
        <dbReference type="SAM" id="MobiDB-lite"/>
    </source>
</evidence>
<evidence type="ECO:0000313" key="3">
    <source>
        <dbReference type="Proteomes" id="UP001066276"/>
    </source>
</evidence>
<reference evidence="2" key="1">
    <citation type="journal article" date="2022" name="bioRxiv">
        <title>Sequencing and chromosome-scale assembly of the giantPleurodeles waltlgenome.</title>
        <authorList>
            <person name="Brown T."/>
            <person name="Elewa A."/>
            <person name="Iarovenko S."/>
            <person name="Subramanian E."/>
            <person name="Araus A.J."/>
            <person name="Petzold A."/>
            <person name="Susuki M."/>
            <person name="Suzuki K.-i.T."/>
            <person name="Hayashi T."/>
            <person name="Toyoda A."/>
            <person name="Oliveira C."/>
            <person name="Osipova E."/>
            <person name="Leigh N.D."/>
            <person name="Simon A."/>
            <person name="Yun M.H."/>
        </authorList>
    </citation>
    <scope>NUCLEOTIDE SEQUENCE</scope>
    <source>
        <strain evidence="2">20211129_DDA</strain>
        <tissue evidence="2">Liver</tissue>
    </source>
</reference>
<proteinExistence type="predicted"/>
<organism evidence="2 3">
    <name type="scientific">Pleurodeles waltl</name>
    <name type="common">Iberian ribbed newt</name>
    <dbReference type="NCBI Taxonomy" id="8319"/>
    <lineage>
        <taxon>Eukaryota</taxon>
        <taxon>Metazoa</taxon>
        <taxon>Chordata</taxon>
        <taxon>Craniata</taxon>
        <taxon>Vertebrata</taxon>
        <taxon>Euteleostomi</taxon>
        <taxon>Amphibia</taxon>
        <taxon>Batrachia</taxon>
        <taxon>Caudata</taxon>
        <taxon>Salamandroidea</taxon>
        <taxon>Salamandridae</taxon>
        <taxon>Pleurodelinae</taxon>
        <taxon>Pleurodeles</taxon>
    </lineage>
</organism>
<evidence type="ECO:0000313" key="2">
    <source>
        <dbReference type="EMBL" id="KAJ1167417.1"/>
    </source>
</evidence>
<accession>A0AAV7STZ9</accession>
<dbReference type="EMBL" id="JANPWB010000008">
    <property type="protein sequence ID" value="KAJ1167417.1"/>
    <property type="molecule type" value="Genomic_DNA"/>
</dbReference>
<feature type="region of interest" description="Disordered" evidence="1">
    <location>
        <begin position="146"/>
        <end position="170"/>
    </location>
</feature>
<name>A0AAV7STZ9_PLEWA</name>
<feature type="region of interest" description="Disordered" evidence="1">
    <location>
        <begin position="186"/>
        <end position="245"/>
    </location>
</feature>
<keyword evidence="3" id="KW-1185">Reference proteome</keyword>
<protein>
    <submittedName>
        <fullName evidence="2">Uncharacterized protein</fullName>
    </submittedName>
</protein>
<dbReference type="Proteomes" id="UP001066276">
    <property type="component" value="Chromosome 4_2"/>
</dbReference>
<feature type="compositionally biased region" description="Basic residues" evidence="1">
    <location>
        <begin position="159"/>
        <end position="168"/>
    </location>
</feature>